<feature type="transmembrane region" description="Helical" evidence="11">
    <location>
        <begin position="241"/>
        <end position="262"/>
    </location>
</feature>
<keyword evidence="8 11" id="KW-1133">Transmembrane helix</keyword>
<dbReference type="AlphaFoldDB" id="A0A0F5LQN0"/>
<comment type="subcellular location">
    <subcellularLocation>
        <location evidence="2 11">Cell membrane</location>
        <topology evidence="2 11">Multi-pass membrane protein</topology>
    </subcellularLocation>
</comment>
<evidence type="ECO:0000259" key="12">
    <source>
        <dbReference type="PROSITE" id="PS50928"/>
    </source>
</evidence>
<dbReference type="Gene3D" id="1.10.3720.10">
    <property type="entry name" value="MetI-like"/>
    <property type="match status" value="1"/>
</dbReference>
<proteinExistence type="inferred from homology"/>
<dbReference type="InterPro" id="IPR035906">
    <property type="entry name" value="MetI-like_sf"/>
</dbReference>
<protein>
    <recommendedName>
        <fullName evidence="10">Maltose/maltodextrin transport system permease protein MalG</fullName>
    </recommendedName>
</protein>
<evidence type="ECO:0000256" key="8">
    <source>
        <dbReference type="ARBA" id="ARBA00022989"/>
    </source>
</evidence>
<evidence type="ECO:0000256" key="3">
    <source>
        <dbReference type="ARBA" id="ARBA00009047"/>
    </source>
</evidence>
<keyword evidence="4 11" id="KW-0813">Transport</keyword>
<reference evidence="13 14" key="1">
    <citation type="submission" date="2015-03" db="EMBL/GenBank/DDBJ databases">
        <authorList>
            <person name="Hassan Y.I."/>
            <person name="Lepp D."/>
            <person name="Zhou T."/>
        </authorList>
    </citation>
    <scope>NUCLEOTIDE SEQUENCE [LARGE SCALE GENOMIC DNA]</scope>
    <source>
        <strain evidence="13 14">DSM 17137</strain>
    </source>
</reference>
<evidence type="ECO:0000256" key="5">
    <source>
        <dbReference type="ARBA" id="ARBA00022475"/>
    </source>
</evidence>
<evidence type="ECO:0000256" key="6">
    <source>
        <dbReference type="ARBA" id="ARBA00022597"/>
    </source>
</evidence>
<dbReference type="GO" id="GO:0005886">
    <property type="term" value="C:plasma membrane"/>
    <property type="evidence" value="ECO:0007669"/>
    <property type="project" value="UniProtKB-SubCell"/>
</dbReference>
<dbReference type="PROSITE" id="PS50928">
    <property type="entry name" value="ABC_TM1"/>
    <property type="match status" value="1"/>
</dbReference>
<organism evidence="13 14">
    <name type="scientific">Devosia limi DSM 17137</name>
    <dbReference type="NCBI Taxonomy" id="1121477"/>
    <lineage>
        <taxon>Bacteria</taxon>
        <taxon>Pseudomonadati</taxon>
        <taxon>Pseudomonadota</taxon>
        <taxon>Alphaproteobacteria</taxon>
        <taxon>Hyphomicrobiales</taxon>
        <taxon>Devosiaceae</taxon>
        <taxon>Devosia</taxon>
    </lineage>
</organism>
<evidence type="ECO:0000256" key="4">
    <source>
        <dbReference type="ARBA" id="ARBA00022448"/>
    </source>
</evidence>
<keyword evidence="5" id="KW-1003">Cell membrane</keyword>
<evidence type="ECO:0000256" key="9">
    <source>
        <dbReference type="ARBA" id="ARBA00023136"/>
    </source>
</evidence>
<dbReference type="PATRIC" id="fig|1121477.3.peg.3245"/>
<evidence type="ECO:0000313" key="14">
    <source>
        <dbReference type="Proteomes" id="UP000033608"/>
    </source>
</evidence>
<dbReference type="GO" id="GO:0055085">
    <property type="term" value="P:transmembrane transport"/>
    <property type="evidence" value="ECO:0007669"/>
    <property type="project" value="InterPro"/>
</dbReference>
<evidence type="ECO:0000256" key="11">
    <source>
        <dbReference type="RuleBase" id="RU363032"/>
    </source>
</evidence>
<feature type="transmembrane region" description="Helical" evidence="11">
    <location>
        <begin position="100"/>
        <end position="123"/>
    </location>
</feature>
<evidence type="ECO:0000256" key="7">
    <source>
        <dbReference type="ARBA" id="ARBA00022692"/>
    </source>
</evidence>
<keyword evidence="6" id="KW-0762">Sugar transport</keyword>
<dbReference type="InterPro" id="IPR050901">
    <property type="entry name" value="BP-dep_ABC_trans_perm"/>
</dbReference>
<keyword evidence="14" id="KW-1185">Reference proteome</keyword>
<feature type="transmembrane region" description="Helical" evidence="11">
    <location>
        <begin position="178"/>
        <end position="200"/>
    </location>
</feature>
<sequence>MAGILATGLFLVLALLNLIPLVWGVLTSLKAEADLFKFPPVIFGFQPTLANYERVIESGFLQNMQVTVLYCVGTVVAALTLALPAAYAFDRFEFPFRKTLLLLVVASIPLSLGAAALLIPNYIYFTRLGLTNNWFTLPLIYTAHQLPMAIWIIKGTLEGIPRELDEAAVADGASHFDVLRLVILPLSRSALGAAGVMAFVGSWNEFVASTVMVDNPALRPVQPAIYNFIGYFGREWGPLTASATMAIIPILIIFILLGRLIVSGLTKGSVKG</sequence>
<evidence type="ECO:0000256" key="2">
    <source>
        <dbReference type="ARBA" id="ARBA00004651"/>
    </source>
</evidence>
<keyword evidence="7 11" id="KW-0812">Transmembrane</keyword>
<gene>
    <name evidence="13" type="ORF">VW29_10575</name>
</gene>
<comment type="function">
    <text evidence="1">Part of the ABC transporter complex MalEFGK involved in maltose/maltodextrin import. Probably responsible for the translocation of the substrate across the membrane.</text>
</comment>
<evidence type="ECO:0000313" key="13">
    <source>
        <dbReference type="EMBL" id="KKB84454.1"/>
    </source>
</evidence>
<comment type="caution">
    <text evidence="13">The sequence shown here is derived from an EMBL/GenBank/DDBJ whole genome shotgun (WGS) entry which is preliminary data.</text>
</comment>
<feature type="transmembrane region" description="Helical" evidence="11">
    <location>
        <begin position="67"/>
        <end position="88"/>
    </location>
</feature>
<dbReference type="PANTHER" id="PTHR32243:SF50">
    <property type="entry name" value="MALTOSE_MALTODEXTRIN TRANSPORT SYSTEM PERMEASE PROTEIN MALG"/>
    <property type="match status" value="1"/>
</dbReference>
<dbReference type="Proteomes" id="UP000033608">
    <property type="component" value="Unassembled WGS sequence"/>
</dbReference>
<name>A0A0F5LQN0_9HYPH</name>
<comment type="similarity">
    <text evidence="3">Belongs to the binding-protein-dependent transport system permease family. MalFG subfamily.</text>
</comment>
<dbReference type="STRING" id="1121477.SAMN02745223_03121"/>
<dbReference type="Pfam" id="PF00528">
    <property type="entry name" value="BPD_transp_1"/>
    <property type="match status" value="1"/>
</dbReference>
<dbReference type="CDD" id="cd06261">
    <property type="entry name" value="TM_PBP2"/>
    <property type="match status" value="1"/>
</dbReference>
<dbReference type="PANTHER" id="PTHR32243">
    <property type="entry name" value="MALTOSE TRANSPORT SYSTEM PERMEASE-RELATED"/>
    <property type="match status" value="1"/>
</dbReference>
<dbReference type="EMBL" id="LAJF01000076">
    <property type="protein sequence ID" value="KKB84454.1"/>
    <property type="molecule type" value="Genomic_DNA"/>
</dbReference>
<dbReference type="SUPFAM" id="SSF161098">
    <property type="entry name" value="MetI-like"/>
    <property type="match status" value="1"/>
</dbReference>
<keyword evidence="9 11" id="KW-0472">Membrane</keyword>
<accession>A0A0F5LQN0</accession>
<evidence type="ECO:0000256" key="10">
    <source>
        <dbReference type="ARBA" id="ARBA00041109"/>
    </source>
</evidence>
<dbReference type="InterPro" id="IPR000515">
    <property type="entry name" value="MetI-like"/>
</dbReference>
<feature type="domain" description="ABC transmembrane type-1" evidence="12">
    <location>
        <begin position="64"/>
        <end position="257"/>
    </location>
</feature>
<evidence type="ECO:0000256" key="1">
    <source>
        <dbReference type="ARBA" id="ARBA00002264"/>
    </source>
</evidence>